<dbReference type="AlphaFoldDB" id="A0A4S8L504"/>
<reference evidence="2 3" key="1">
    <citation type="journal article" date="2019" name="Nat. Ecol. Evol.">
        <title>Megaphylogeny resolves global patterns of mushroom evolution.</title>
        <authorList>
            <person name="Varga T."/>
            <person name="Krizsan K."/>
            <person name="Foldi C."/>
            <person name="Dima B."/>
            <person name="Sanchez-Garcia M."/>
            <person name="Sanchez-Ramirez S."/>
            <person name="Szollosi G.J."/>
            <person name="Szarkandi J.G."/>
            <person name="Papp V."/>
            <person name="Albert L."/>
            <person name="Andreopoulos W."/>
            <person name="Angelini C."/>
            <person name="Antonin V."/>
            <person name="Barry K.W."/>
            <person name="Bougher N.L."/>
            <person name="Buchanan P."/>
            <person name="Buyck B."/>
            <person name="Bense V."/>
            <person name="Catcheside P."/>
            <person name="Chovatia M."/>
            <person name="Cooper J."/>
            <person name="Damon W."/>
            <person name="Desjardin D."/>
            <person name="Finy P."/>
            <person name="Geml J."/>
            <person name="Haridas S."/>
            <person name="Hughes K."/>
            <person name="Justo A."/>
            <person name="Karasinski D."/>
            <person name="Kautmanova I."/>
            <person name="Kiss B."/>
            <person name="Kocsube S."/>
            <person name="Kotiranta H."/>
            <person name="LaButti K.M."/>
            <person name="Lechner B.E."/>
            <person name="Liimatainen K."/>
            <person name="Lipzen A."/>
            <person name="Lukacs Z."/>
            <person name="Mihaltcheva S."/>
            <person name="Morgado L.N."/>
            <person name="Niskanen T."/>
            <person name="Noordeloos M.E."/>
            <person name="Ohm R.A."/>
            <person name="Ortiz-Santana B."/>
            <person name="Ovrebo C."/>
            <person name="Racz N."/>
            <person name="Riley R."/>
            <person name="Savchenko A."/>
            <person name="Shiryaev A."/>
            <person name="Soop K."/>
            <person name="Spirin V."/>
            <person name="Szebenyi C."/>
            <person name="Tomsovsky M."/>
            <person name="Tulloss R.E."/>
            <person name="Uehling J."/>
            <person name="Grigoriev I.V."/>
            <person name="Vagvolgyi C."/>
            <person name="Papp T."/>
            <person name="Martin F.M."/>
            <person name="Miettinen O."/>
            <person name="Hibbett D.S."/>
            <person name="Nagy L.G."/>
        </authorList>
    </citation>
    <scope>NUCLEOTIDE SEQUENCE [LARGE SCALE GENOMIC DNA]</scope>
    <source>
        <strain evidence="2 3">CBS 962.96</strain>
    </source>
</reference>
<evidence type="ECO:0000256" key="1">
    <source>
        <dbReference type="SAM" id="Phobius"/>
    </source>
</evidence>
<dbReference type="Proteomes" id="UP000297245">
    <property type="component" value="Unassembled WGS sequence"/>
</dbReference>
<feature type="transmembrane region" description="Helical" evidence="1">
    <location>
        <begin position="206"/>
        <end position="224"/>
    </location>
</feature>
<dbReference type="OrthoDB" id="2893324at2759"/>
<dbReference type="InterPro" id="IPR039470">
    <property type="entry name" value="Nuc_deoxyri_tr2"/>
</dbReference>
<keyword evidence="1" id="KW-0472">Membrane</keyword>
<sequence>MKSTTAANATVTVCKPPQQPIIPDRSVFLAGSIEMGKAEDWQAKLTSTLSNLDLPYHLELTVLNPRRESWDPSWVQDISNPQFRGQVEWELDCQDRADVIAMYLHPDTKAPISLLELGLLAKSGKMVVCCPEGFYRRGNVQIVCKRYGIPLVGCMDELVQEVVKRLGESPAPQNTRTHMDEISFLPTETLAMGLQKTVTGRFSHRSSLLIFWSLLNITVCIFAIF</sequence>
<gene>
    <name evidence="2" type="ORF">K435DRAFT_784322</name>
</gene>
<accession>A0A4S8L504</accession>
<keyword evidence="3" id="KW-1185">Reference proteome</keyword>
<keyword evidence="1" id="KW-0812">Transmembrane</keyword>
<organism evidence="2 3">
    <name type="scientific">Dendrothele bispora (strain CBS 962.96)</name>
    <dbReference type="NCBI Taxonomy" id="1314807"/>
    <lineage>
        <taxon>Eukaryota</taxon>
        <taxon>Fungi</taxon>
        <taxon>Dikarya</taxon>
        <taxon>Basidiomycota</taxon>
        <taxon>Agaricomycotina</taxon>
        <taxon>Agaricomycetes</taxon>
        <taxon>Agaricomycetidae</taxon>
        <taxon>Agaricales</taxon>
        <taxon>Agaricales incertae sedis</taxon>
        <taxon>Dendrothele</taxon>
    </lineage>
</organism>
<dbReference type="EMBL" id="ML179684">
    <property type="protein sequence ID" value="THU83138.1"/>
    <property type="molecule type" value="Genomic_DNA"/>
</dbReference>
<evidence type="ECO:0000313" key="3">
    <source>
        <dbReference type="Proteomes" id="UP000297245"/>
    </source>
</evidence>
<protein>
    <recommendedName>
        <fullName evidence="4">Nucleoside 2-deoxyribosyltransferase like</fullName>
    </recommendedName>
</protein>
<proteinExistence type="predicted"/>
<dbReference type="Pfam" id="PF15891">
    <property type="entry name" value="Nuc_deoxyri_tr2"/>
    <property type="match status" value="1"/>
</dbReference>
<evidence type="ECO:0000313" key="2">
    <source>
        <dbReference type="EMBL" id="THU83138.1"/>
    </source>
</evidence>
<dbReference type="Gene3D" id="3.40.50.450">
    <property type="match status" value="1"/>
</dbReference>
<evidence type="ECO:0008006" key="4">
    <source>
        <dbReference type="Google" id="ProtNLM"/>
    </source>
</evidence>
<name>A0A4S8L504_DENBC</name>
<keyword evidence="1" id="KW-1133">Transmembrane helix</keyword>